<dbReference type="AlphaFoldDB" id="A0A4Z2DKS3"/>
<feature type="compositionally biased region" description="Basic and acidic residues" evidence="3">
    <location>
        <begin position="267"/>
        <end position="286"/>
    </location>
</feature>
<dbReference type="InterPro" id="IPR051831">
    <property type="entry name" value="Bromodomain_contain_prot"/>
</dbReference>
<organism evidence="5 6">
    <name type="scientific">Schistosoma japonicum</name>
    <name type="common">Blood fluke</name>
    <dbReference type="NCBI Taxonomy" id="6182"/>
    <lineage>
        <taxon>Eukaryota</taxon>
        <taxon>Metazoa</taxon>
        <taxon>Spiralia</taxon>
        <taxon>Lophotrochozoa</taxon>
        <taxon>Platyhelminthes</taxon>
        <taxon>Trematoda</taxon>
        <taxon>Digenea</taxon>
        <taxon>Strigeidida</taxon>
        <taxon>Schistosomatoidea</taxon>
        <taxon>Schistosomatidae</taxon>
        <taxon>Schistosoma</taxon>
    </lineage>
</organism>
<keyword evidence="1 2" id="KW-0103">Bromodomain</keyword>
<proteinExistence type="predicted"/>
<dbReference type="Gene3D" id="1.20.920.10">
    <property type="entry name" value="Bromodomain-like"/>
    <property type="match status" value="1"/>
</dbReference>
<name>A0A4Z2DKS3_SCHJA</name>
<evidence type="ECO:0000256" key="1">
    <source>
        <dbReference type="ARBA" id="ARBA00023117"/>
    </source>
</evidence>
<feature type="region of interest" description="Disordered" evidence="3">
    <location>
        <begin position="265"/>
        <end position="302"/>
    </location>
</feature>
<protein>
    <submittedName>
        <fullName evidence="5">Bromodomain-containing protein isoform 1</fullName>
    </submittedName>
</protein>
<sequence>MSNEMNPSGLHCVADLDNALKLKISFSGGKQPQECSSYAEAEVLTEVTSRNLYIVLYEIHQNLVRRDPRGIFAKPVTDDIAIGYSEVISKPMDLGTIFNRLQSRAYYRSAAEYLADVTLMCNNAMIYNPPDTIYYQRARKLLAFCRKQMTISSLQKACKDIPGTLTLEEIGDIVSVESQMNTINRVKPPNRSSKLHTCVERELGDHKLRFSPKHHGDSNCNIPPVVQPLISHSFQSHRGRPKSHLSTTSRLYNLMSRKVLKSYSHVSSEERSCRNDLKRKNNDNNTEKCTPIVEFNKSPSNNANSKEVQIIAHQDTSVLSSVVSTSDVIIPQRRGRGRPRKIRVDNVQTPGSSISNTSAQQIPVSSSLILSNFTVADVKMNLDTLSIQSHDHCSHSVYANNNSFDNSLTAQSNLYMGSVQSDYKIALSESAMKTELTSECIKEFSNSEPIVLLNLAPSTPSSSSPLSGSSCKTFIGKTSTVSKKYQKLSSSDNQSNKFYQFKSDKSKELNDEDSAYNDSCDENLEKSHQIVADNHPNEILIQAKKAAAESAAKLKRKYANISSTMSDHDEYIGPKIICLNCSEQGKISAIECPKARSSTYSQGFNQTNQNNEELLKPQPIYNVSYPPFLVDLLTKSKLVNNQKMDEHLLSKQNKILDDLYKLKCNHDEPLAAAIHGPLTIFSPAQLMQLSDIYGGDPNVIEYAISLLKFAQPIGRWARRWVTKRLDTATDGLHSKACYNLSSQPAHTVKPTLDNEKSNLLQSWTDVIDITIDPPTPKIDESDVEQLEPCLVDLLNQYDTSISCSSHTNNLTLPADNELVSSIPETDISYIRKDHLDSVSTSSSTTPLNVPVSTDSRSLSFCNNDISTSTLVVASLNACNIPQQESSFDEVDSNDDDVIIYEPIPSPLSTLTPNEDVIPPKFDVNNTHQSKQLSPITTKLSEDEIVTITDECATISMSPDDMVPTSNLNEGKLDSVSHTESEEILEAPTSPLETALNVSSSLNTPHDGIHVQSKGISDGSEDDYRNLPSDSGCLNLPTTSLQHILHSHFVTYKGVPVSTTHVENLNPVSQSNAISNRFETTIPKIDSLVSNSHEEVFSDNPVDNNVHYAISDTVDEMSHHSLLSNPVLLDITCKTSEKLTTSDPDISSAS</sequence>
<dbReference type="Pfam" id="PF00439">
    <property type="entry name" value="Bromodomain"/>
    <property type="match status" value="1"/>
</dbReference>
<accession>A0A4Z2DKS3</accession>
<evidence type="ECO:0000313" key="6">
    <source>
        <dbReference type="Proteomes" id="UP000311919"/>
    </source>
</evidence>
<dbReference type="SMART" id="SM00297">
    <property type="entry name" value="BROMO"/>
    <property type="match status" value="1"/>
</dbReference>
<reference evidence="5 6" key="1">
    <citation type="submission" date="2019-03" db="EMBL/GenBank/DDBJ databases">
        <title>An improved genome assembly of the fluke Schistosoma japonicum.</title>
        <authorList>
            <person name="Hu W."/>
            <person name="Luo F."/>
            <person name="Yin M."/>
            <person name="Mo X."/>
            <person name="Sun C."/>
            <person name="Wu Q."/>
            <person name="Zhu B."/>
            <person name="Xiang M."/>
            <person name="Wang J."/>
            <person name="Wang Y."/>
            <person name="Zhang T."/>
            <person name="Xu B."/>
            <person name="Zheng H."/>
            <person name="Feng Z."/>
        </authorList>
    </citation>
    <scope>NUCLEOTIDE SEQUENCE [LARGE SCALE GENOMIC DNA]</scope>
    <source>
        <strain evidence="5">HuSjv2</strain>
        <tissue evidence="5">Worms</tissue>
    </source>
</reference>
<dbReference type="Proteomes" id="UP000311919">
    <property type="component" value="Unassembled WGS sequence"/>
</dbReference>
<feature type="domain" description="Bromo" evidence="4">
    <location>
        <begin position="64"/>
        <end position="135"/>
    </location>
</feature>
<dbReference type="PROSITE" id="PS50014">
    <property type="entry name" value="BROMODOMAIN_2"/>
    <property type="match status" value="1"/>
</dbReference>
<dbReference type="InterPro" id="IPR001487">
    <property type="entry name" value="Bromodomain"/>
</dbReference>
<evidence type="ECO:0000256" key="2">
    <source>
        <dbReference type="PROSITE-ProRule" id="PRU00035"/>
    </source>
</evidence>
<dbReference type="PANTHER" id="PTHR22881">
    <property type="entry name" value="BROMODOMAIN CONTAINING PROTEIN"/>
    <property type="match status" value="1"/>
</dbReference>
<dbReference type="PRINTS" id="PR00503">
    <property type="entry name" value="BROMODOMAIN"/>
</dbReference>
<dbReference type="SUPFAM" id="SSF47370">
    <property type="entry name" value="Bromodomain"/>
    <property type="match status" value="1"/>
</dbReference>
<dbReference type="EMBL" id="SKCS01000100">
    <property type="protein sequence ID" value="TNN16988.1"/>
    <property type="molecule type" value="Genomic_DNA"/>
</dbReference>
<dbReference type="OrthoDB" id="21648at2759"/>
<comment type="caution">
    <text evidence="5">The sequence shown here is derived from an EMBL/GenBank/DDBJ whole genome shotgun (WGS) entry which is preliminary data.</text>
</comment>
<evidence type="ECO:0000259" key="4">
    <source>
        <dbReference type="PROSITE" id="PS50014"/>
    </source>
</evidence>
<evidence type="ECO:0000256" key="3">
    <source>
        <dbReference type="SAM" id="MobiDB-lite"/>
    </source>
</evidence>
<keyword evidence="6" id="KW-1185">Reference proteome</keyword>
<evidence type="ECO:0000313" key="5">
    <source>
        <dbReference type="EMBL" id="TNN16988.1"/>
    </source>
</evidence>
<dbReference type="PANTHER" id="PTHR22881:SF27">
    <property type="entry name" value="BROMODOMAIN CONTAINING 7_9"/>
    <property type="match status" value="1"/>
</dbReference>
<dbReference type="InterPro" id="IPR036427">
    <property type="entry name" value="Bromodomain-like_sf"/>
</dbReference>
<dbReference type="STRING" id="6182.A0A4Z2DKS3"/>
<gene>
    <name evidence="5" type="ORF">EWB00_000021</name>
</gene>